<sequence length="197" mass="22688">MGEWMVQSAEWKDWLEGRARCFWLYGIPGAGKTALISHLINETQKHCDTSLPSHACVYYYCYFAHNQAETKPLLRWLIDQLCRKARSIPAEVKGLYEYGGEPSLASFLEALMRVLERFEVVYMVVDAIGESKLREDLLEVLQIVTTDPHYKKLRLLASSRDHVDIRNTMTKVSTSISMDNPHVQADIKKYVHPTILK</sequence>
<dbReference type="PANTHER" id="PTHR10039:SF16">
    <property type="entry name" value="GPI INOSITOL-DEACYLASE"/>
    <property type="match status" value="1"/>
</dbReference>
<dbReference type="SUPFAM" id="SSF52540">
    <property type="entry name" value="P-loop containing nucleoside triphosphate hydrolases"/>
    <property type="match status" value="1"/>
</dbReference>
<name>A0A8H3PHR9_9LECA</name>
<organism evidence="3 4">
    <name type="scientific">Heterodermia speciosa</name>
    <dbReference type="NCBI Taxonomy" id="116794"/>
    <lineage>
        <taxon>Eukaryota</taxon>
        <taxon>Fungi</taxon>
        <taxon>Dikarya</taxon>
        <taxon>Ascomycota</taxon>
        <taxon>Pezizomycotina</taxon>
        <taxon>Lecanoromycetes</taxon>
        <taxon>OSLEUM clade</taxon>
        <taxon>Lecanoromycetidae</taxon>
        <taxon>Caliciales</taxon>
        <taxon>Physciaceae</taxon>
        <taxon>Heterodermia</taxon>
    </lineage>
</organism>
<dbReference type="InterPro" id="IPR056884">
    <property type="entry name" value="NPHP3-like_N"/>
</dbReference>
<dbReference type="InterPro" id="IPR027417">
    <property type="entry name" value="P-loop_NTPase"/>
</dbReference>
<keyword evidence="4" id="KW-1185">Reference proteome</keyword>
<evidence type="ECO:0000313" key="3">
    <source>
        <dbReference type="EMBL" id="CAF9941117.1"/>
    </source>
</evidence>
<dbReference type="Proteomes" id="UP000664521">
    <property type="component" value="Unassembled WGS sequence"/>
</dbReference>
<feature type="domain" description="Nephrocystin 3-like N-terminal" evidence="2">
    <location>
        <begin position="2"/>
        <end position="160"/>
    </location>
</feature>
<dbReference type="PANTHER" id="PTHR10039">
    <property type="entry name" value="AMELOGENIN"/>
    <property type="match status" value="1"/>
</dbReference>
<gene>
    <name evidence="3" type="ORF">HETSPECPRED_002872</name>
</gene>
<keyword evidence="1" id="KW-0677">Repeat</keyword>
<evidence type="ECO:0000256" key="1">
    <source>
        <dbReference type="ARBA" id="ARBA00022737"/>
    </source>
</evidence>
<accession>A0A8H3PHR9</accession>
<reference evidence="3" key="1">
    <citation type="submission" date="2021-03" db="EMBL/GenBank/DDBJ databases">
        <authorList>
            <person name="Tagirdzhanova G."/>
        </authorList>
    </citation>
    <scope>NUCLEOTIDE SEQUENCE</scope>
</reference>
<dbReference type="AlphaFoldDB" id="A0A8H3PHR9"/>
<evidence type="ECO:0000313" key="4">
    <source>
        <dbReference type="Proteomes" id="UP000664521"/>
    </source>
</evidence>
<proteinExistence type="predicted"/>
<dbReference type="Pfam" id="PF24883">
    <property type="entry name" value="NPHP3_N"/>
    <property type="match status" value="1"/>
</dbReference>
<dbReference type="OrthoDB" id="1577640at2759"/>
<dbReference type="Gene3D" id="3.40.50.300">
    <property type="entry name" value="P-loop containing nucleotide triphosphate hydrolases"/>
    <property type="match status" value="1"/>
</dbReference>
<dbReference type="EMBL" id="CAJPDS010000176">
    <property type="protein sequence ID" value="CAF9941117.1"/>
    <property type="molecule type" value="Genomic_DNA"/>
</dbReference>
<comment type="caution">
    <text evidence="3">The sequence shown here is derived from an EMBL/GenBank/DDBJ whole genome shotgun (WGS) entry which is preliminary data.</text>
</comment>
<protein>
    <recommendedName>
        <fullName evidence="2">Nephrocystin 3-like N-terminal domain-containing protein</fullName>
    </recommendedName>
</protein>
<evidence type="ECO:0000259" key="2">
    <source>
        <dbReference type="Pfam" id="PF24883"/>
    </source>
</evidence>